<dbReference type="EMBL" id="PNCK01000140">
    <property type="protein sequence ID" value="TMP37838.1"/>
    <property type="molecule type" value="Genomic_DNA"/>
</dbReference>
<reference evidence="3 4" key="2">
    <citation type="submission" date="2019-06" db="EMBL/GenBank/DDBJ databases">
        <title>Co-occurence of chitin degradation, pigmentation and bioactivity in marine Pseudoalteromonas.</title>
        <authorList>
            <person name="Sonnenschein E.C."/>
            <person name="Bech P.K."/>
        </authorList>
    </citation>
    <scope>NUCLEOTIDE SEQUENCE [LARGE SCALE GENOMIC DNA]</scope>
    <source>
        <strain evidence="4">S2231</strain>
        <strain evidence="1 3">S2233</strain>
    </source>
</reference>
<reference evidence="3 4" key="1">
    <citation type="submission" date="2017-12" db="EMBL/GenBank/DDBJ databases">
        <authorList>
            <person name="Paulsen S."/>
            <person name="Gram L.K."/>
        </authorList>
    </citation>
    <scope>NUCLEOTIDE SEQUENCE [LARGE SCALE GENOMIC DNA]</scope>
    <source>
        <strain evidence="2 4">S2231</strain>
        <strain evidence="1 3">S2233</strain>
    </source>
</reference>
<name>A0A5S3XFG0_9GAMM</name>
<gene>
    <name evidence="2" type="ORF">CWB96_22435</name>
    <name evidence="1" type="ORF">CWB97_22510</name>
</gene>
<keyword evidence="3" id="KW-1185">Reference proteome</keyword>
<comment type="caution">
    <text evidence="2">The sequence shown here is derived from an EMBL/GenBank/DDBJ whole genome shotgun (WGS) entry which is preliminary data.</text>
</comment>
<dbReference type="OrthoDB" id="6313019at2"/>
<dbReference type="RefSeq" id="WP_138598751.1">
    <property type="nucleotide sequence ID" value="NZ_PNCK01000140.1"/>
</dbReference>
<evidence type="ECO:0000313" key="1">
    <source>
        <dbReference type="EMBL" id="TMP37838.1"/>
    </source>
</evidence>
<proteinExistence type="predicted"/>
<dbReference type="AlphaFoldDB" id="A0A5S3XFG0"/>
<accession>A0A5S3XFG0</accession>
<organism evidence="2 4">
    <name type="scientific">Pseudoalteromonas citrea</name>
    <dbReference type="NCBI Taxonomy" id="43655"/>
    <lineage>
        <taxon>Bacteria</taxon>
        <taxon>Pseudomonadati</taxon>
        <taxon>Pseudomonadota</taxon>
        <taxon>Gammaproteobacteria</taxon>
        <taxon>Alteromonadales</taxon>
        <taxon>Pseudoalteromonadaceae</taxon>
        <taxon>Pseudoalteromonas</taxon>
    </lineage>
</organism>
<reference evidence="2" key="3">
    <citation type="submission" date="2019-09" db="EMBL/GenBank/DDBJ databases">
        <title>Co-occurence of chitin degradation, pigmentation and bioactivity in marine Pseudoalteromonas.</title>
        <authorList>
            <person name="Sonnenschein E.C."/>
            <person name="Bech P.K."/>
        </authorList>
    </citation>
    <scope>NUCLEOTIDE SEQUENCE</scope>
    <source>
        <strain evidence="2">S2231</strain>
    </source>
</reference>
<evidence type="ECO:0000313" key="2">
    <source>
        <dbReference type="EMBL" id="TMP51222.1"/>
    </source>
</evidence>
<dbReference type="Proteomes" id="UP000307706">
    <property type="component" value="Unassembled WGS sequence"/>
</dbReference>
<evidence type="ECO:0000313" key="4">
    <source>
        <dbReference type="Proteomes" id="UP000307706"/>
    </source>
</evidence>
<protein>
    <submittedName>
        <fullName evidence="2">Uncharacterized protein</fullName>
    </submittedName>
</protein>
<evidence type="ECO:0000313" key="3">
    <source>
        <dbReference type="Proteomes" id="UP000305730"/>
    </source>
</evidence>
<sequence length="146" mass="16586">MFEIPQKFTGIDAEASDFKAFKTLCFTLQDLGFFKVINITDYDYPKNYYDAEVCDSSGTYHLLMNCFVPYLCFKKGADESVCLLDKASVSSAINSINSDFIVLSCEQLNQTVTDSHLVNLSRSERNDVKSWLPATVAEVMFSWFFD</sequence>
<dbReference type="Proteomes" id="UP000305730">
    <property type="component" value="Unassembled WGS sequence"/>
</dbReference>
<dbReference type="EMBL" id="PNCL01000218">
    <property type="protein sequence ID" value="TMP51222.1"/>
    <property type="molecule type" value="Genomic_DNA"/>
</dbReference>